<dbReference type="Pfam" id="PF13477">
    <property type="entry name" value="Glyco_trans_4_2"/>
    <property type="match status" value="1"/>
</dbReference>
<feature type="domain" description="Glycosyl transferase family 1" evidence="1">
    <location>
        <begin position="194"/>
        <end position="352"/>
    </location>
</feature>
<dbReference type="RefSeq" id="WP_038021526.1">
    <property type="nucleotide sequence ID" value="NZ_JPKR02000003.1"/>
</dbReference>
<dbReference type="PANTHER" id="PTHR12526">
    <property type="entry name" value="GLYCOSYLTRANSFERASE"/>
    <property type="match status" value="1"/>
</dbReference>
<keyword evidence="4" id="KW-1185">Reference proteome</keyword>
<comment type="caution">
    <text evidence="3">The sequence shown here is derived from an EMBL/GenBank/DDBJ whole genome shotgun (WGS) entry which is preliminary data.</text>
</comment>
<dbReference type="Gene3D" id="3.40.50.2000">
    <property type="entry name" value="Glycogen Phosphorylase B"/>
    <property type="match status" value="2"/>
</dbReference>
<proteinExistence type="predicted"/>
<evidence type="ECO:0008006" key="5">
    <source>
        <dbReference type="Google" id="ProtNLM"/>
    </source>
</evidence>
<organism evidence="3 4">
    <name type="scientific">Tatumella morbirosei</name>
    <dbReference type="NCBI Taxonomy" id="642227"/>
    <lineage>
        <taxon>Bacteria</taxon>
        <taxon>Pseudomonadati</taxon>
        <taxon>Pseudomonadota</taxon>
        <taxon>Gammaproteobacteria</taxon>
        <taxon>Enterobacterales</taxon>
        <taxon>Erwiniaceae</taxon>
        <taxon>Tatumella</taxon>
    </lineage>
</organism>
<evidence type="ECO:0000313" key="4">
    <source>
        <dbReference type="Proteomes" id="UP000029577"/>
    </source>
</evidence>
<reference evidence="3" key="1">
    <citation type="submission" date="2014-12" db="EMBL/GenBank/DDBJ databases">
        <title>The draft genome of the Tatumella morbirosei type strain, LMG23360T isolated from pineapple rot.</title>
        <authorList>
            <person name="Smits T.H."/>
            <person name="Palmer M."/>
            <person name="Venter S.N."/>
            <person name="Duffy B."/>
            <person name="Steenkamp E.T."/>
            <person name="Chan W.Y."/>
            <person name="Coutinho T.A."/>
            <person name="Coetzee M.P."/>
            <person name="De Maayer P."/>
        </authorList>
    </citation>
    <scope>NUCLEOTIDE SEQUENCE [LARGE SCALE GENOMIC DNA]</scope>
    <source>
        <strain evidence="3">LMG 23360</strain>
    </source>
</reference>
<protein>
    <recommendedName>
        <fullName evidence="5">Glycosyl transferase family 1</fullName>
    </recommendedName>
</protein>
<evidence type="ECO:0000259" key="2">
    <source>
        <dbReference type="Pfam" id="PF13477"/>
    </source>
</evidence>
<feature type="domain" description="Glycosyltransferase subfamily 4-like N-terminal" evidence="2">
    <location>
        <begin position="3"/>
        <end position="119"/>
    </location>
</feature>
<gene>
    <name evidence="3" type="ORF">HA49_15690</name>
</gene>
<dbReference type="AlphaFoldDB" id="A0A095T6N1"/>
<dbReference type="InterPro" id="IPR001296">
    <property type="entry name" value="Glyco_trans_1"/>
</dbReference>
<dbReference type="PANTHER" id="PTHR12526:SF638">
    <property type="entry name" value="SPORE COAT PROTEIN SA"/>
    <property type="match status" value="1"/>
</dbReference>
<dbReference type="STRING" id="642227.HA49_15690"/>
<dbReference type="Pfam" id="PF00534">
    <property type="entry name" value="Glycos_transf_1"/>
    <property type="match status" value="1"/>
</dbReference>
<name>A0A095T6N1_9GAMM</name>
<sequence>MKKICYFINSDWYFDLHWLERAMSAKNDGFEVCVITRFHGDRFLKKFTELGVHCFPLPLKERSYNVFGFVYFSVETFRILNNLKPSLIHAVTIKPIIVGGLYSKIFSKPFVANVVGLGRVFKPVSWSGKVIKKSVCELYSYIFSNKKSRIIFEHKDDFSVFTQYVRFNSQQAAVIDGCGVDTELYNYSVEQYYEQPVVLFASRMLHNKGLSALINIKKSLAAAGSPFRLLVAGILVDDDPDAIKKADIERWVKEGSIEWLGTRNDIDSLISQVNVVALPTLYPEGVPRILIESASKGRACIAYDSGGCKSIIINGYNGYLIPKGDEDAFCLHLRKLLDNKDLREVMGINGRNLVIEKFSSSEVIAKTIKIYNTVSD</sequence>
<dbReference type="CDD" id="cd03808">
    <property type="entry name" value="GT4_CapM-like"/>
    <property type="match status" value="1"/>
</dbReference>
<dbReference type="eggNOG" id="COG0438">
    <property type="taxonomic scope" value="Bacteria"/>
</dbReference>
<dbReference type="EMBL" id="JPKR02000003">
    <property type="protein sequence ID" value="KGD72194.1"/>
    <property type="molecule type" value="Genomic_DNA"/>
</dbReference>
<dbReference type="OrthoDB" id="9775208at2"/>
<dbReference type="InterPro" id="IPR028098">
    <property type="entry name" value="Glyco_trans_4-like_N"/>
</dbReference>
<evidence type="ECO:0000259" key="1">
    <source>
        <dbReference type="Pfam" id="PF00534"/>
    </source>
</evidence>
<dbReference type="Proteomes" id="UP000029577">
    <property type="component" value="Unassembled WGS sequence"/>
</dbReference>
<dbReference type="SUPFAM" id="SSF53756">
    <property type="entry name" value="UDP-Glycosyltransferase/glycogen phosphorylase"/>
    <property type="match status" value="1"/>
</dbReference>
<dbReference type="GO" id="GO:1901135">
    <property type="term" value="P:carbohydrate derivative metabolic process"/>
    <property type="evidence" value="ECO:0007669"/>
    <property type="project" value="UniProtKB-ARBA"/>
</dbReference>
<dbReference type="GO" id="GO:0016757">
    <property type="term" value="F:glycosyltransferase activity"/>
    <property type="evidence" value="ECO:0007669"/>
    <property type="project" value="InterPro"/>
</dbReference>
<evidence type="ECO:0000313" key="3">
    <source>
        <dbReference type="EMBL" id="KGD72194.1"/>
    </source>
</evidence>
<accession>A0A095T6N1</accession>